<dbReference type="InterPro" id="IPR000700">
    <property type="entry name" value="PAS-assoc_C"/>
</dbReference>
<organism evidence="5 6">
    <name type="scientific">Alkalispirillum mobile</name>
    <dbReference type="NCBI Taxonomy" id="85925"/>
    <lineage>
        <taxon>Bacteria</taxon>
        <taxon>Pseudomonadati</taxon>
        <taxon>Pseudomonadota</taxon>
        <taxon>Gammaproteobacteria</taxon>
        <taxon>Chromatiales</taxon>
        <taxon>Ectothiorhodospiraceae</taxon>
        <taxon>Alkalispirillum</taxon>
    </lineage>
</organism>
<dbReference type="OrthoDB" id="9812260at2"/>
<dbReference type="AlphaFoldDB" id="A0A498C5F8"/>
<evidence type="ECO:0000259" key="2">
    <source>
        <dbReference type="PROSITE" id="PS50112"/>
    </source>
</evidence>
<dbReference type="InterPro" id="IPR043128">
    <property type="entry name" value="Rev_trsase/Diguanyl_cyclase"/>
</dbReference>
<dbReference type="CDD" id="cd01949">
    <property type="entry name" value="GGDEF"/>
    <property type="match status" value="1"/>
</dbReference>
<evidence type="ECO:0000256" key="1">
    <source>
        <dbReference type="ARBA" id="ARBA00001946"/>
    </source>
</evidence>
<dbReference type="InterPro" id="IPR001610">
    <property type="entry name" value="PAC"/>
</dbReference>
<dbReference type="Pfam" id="PF00989">
    <property type="entry name" value="PAS"/>
    <property type="match status" value="1"/>
</dbReference>
<feature type="domain" description="PAS" evidence="2">
    <location>
        <begin position="6"/>
        <end position="80"/>
    </location>
</feature>
<evidence type="ECO:0000313" key="5">
    <source>
        <dbReference type="EMBL" id="RLK48230.1"/>
    </source>
</evidence>
<dbReference type="InterPro" id="IPR000014">
    <property type="entry name" value="PAS"/>
</dbReference>
<dbReference type="PANTHER" id="PTHR46663">
    <property type="entry name" value="DIGUANYLATE CYCLASE DGCT-RELATED"/>
    <property type="match status" value="1"/>
</dbReference>
<proteinExistence type="predicted"/>
<dbReference type="SMART" id="SM00086">
    <property type="entry name" value="PAC"/>
    <property type="match status" value="2"/>
</dbReference>
<dbReference type="SMART" id="SM00091">
    <property type="entry name" value="PAS"/>
    <property type="match status" value="2"/>
</dbReference>
<dbReference type="GO" id="GO:0003824">
    <property type="term" value="F:catalytic activity"/>
    <property type="evidence" value="ECO:0007669"/>
    <property type="project" value="UniProtKB-ARBA"/>
</dbReference>
<dbReference type="InterPro" id="IPR052163">
    <property type="entry name" value="DGC-Regulatory_Protein"/>
</dbReference>
<dbReference type="EMBL" id="RCDA01000003">
    <property type="protein sequence ID" value="RLK48230.1"/>
    <property type="molecule type" value="Genomic_DNA"/>
</dbReference>
<dbReference type="Proteomes" id="UP000275461">
    <property type="component" value="Unassembled WGS sequence"/>
</dbReference>
<dbReference type="Pfam" id="PF13426">
    <property type="entry name" value="PAS_9"/>
    <property type="match status" value="1"/>
</dbReference>
<gene>
    <name evidence="5" type="ORF">DFR31_2109</name>
</gene>
<dbReference type="Gene3D" id="3.30.70.270">
    <property type="match status" value="1"/>
</dbReference>
<dbReference type="SUPFAM" id="SSF55785">
    <property type="entry name" value="PYP-like sensor domain (PAS domain)"/>
    <property type="match status" value="2"/>
</dbReference>
<comment type="caution">
    <text evidence="5">The sequence shown here is derived from an EMBL/GenBank/DDBJ whole genome shotgun (WGS) entry which is preliminary data.</text>
</comment>
<accession>A0A498C5F8</accession>
<evidence type="ECO:0000313" key="6">
    <source>
        <dbReference type="Proteomes" id="UP000275461"/>
    </source>
</evidence>
<evidence type="ECO:0000259" key="3">
    <source>
        <dbReference type="PROSITE" id="PS50113"/>
    </source>
</evidence>
<dbReference type="RefSeq" id="WP_121442635.1">
    <property type="nucleotide sequence ID" value="NZ_RCDA01000003.1"/>
</dbReference>
<dbReference type="InterPro" id="IPR000160">
    <property type="entry name" value="GGDEF_dom"/>
</dbReference>
<dbReference type="SMART" id="SM00267">
    <property type="entry name" value="GGDEF"/>
    <property type="match status" value="1"/>
</dbReference>
<dbReference type="InterPro" id="IPR029787">
    <property type="entry name" value="Nucleotide_cyclase"/>
</dbReference>
<protein>
    <submittedName>
        <fullName evidence="5">Diguanylate cyclase with PAS/PAC sensor</fullName>
    </submittedName>
</protein>
<dbReference type="SUPFAM" id="SSF55073">
    <property type="entry name" value="Nucleotide cyclase"/>
    <property type="match status" value="1"/>
</dbReference>
<dbReference type="CDD" id="cd00130">
    <property type="entry name" value="PAS"/>
    <property type="match status" value="2"/>
</dbReference>
<feature type="domain" description="PAS" evidence="2">
    <location>
        <begin position="133"/>
        <end position="179"/>
    </location>
</feature>
<dbReference type="NCBIfam" id="TIGR00229">
    <property type="entry name" value="sensory_box"/>
    <property type="match status" value="2"/>
</dbReference>
<feature type="domain" description="GGDEF" evidence="4">
    <location>
        <begin position="290"/>
        <end position="419"/>
    </location>
</feature>
<dbReference type="Gene3D" id="3.30.450.20">
    <property type="entry name" value="PAS domain"/>
    <property type="match status" value="2"/>
</dbReference>
<dbReference type="FunFam" id="3.30.70.270:FF:000001">
    <property type="entry name" value="Diguanylate cyclase domain protein"/>
    <property type="match status" value="1"/>
</dbReference>
<feature type="domain" description="PAC" evidence="3">
    <location>
        <begin position="82"/>
        <end position="136"/>
    </location>
</feature>
<comment type="cofactor">
    <cofactor evidence="1">
        <name>Mg(2+)</name>
        <dbReference type="ChEBI" id="CHEBI:18420"/>
    </cofactor>
</comment>
<dbReference type="NCBIfam" id="TIGR00254">
    <property type="entry name" value="GGDEF"/>
    <property type="match status" value="1"/>
</dbReference>
<reference evidence="5 6" key="1">
    <citation type="submission" date="2018-10" db="EMBL/GenBank/DDBJ databases">
        <title>Genomic Encyclopedia of Type Strains, Phase IV (KMG-IV): sequencing the most valuable type-strain genomes for metagenomic binning, comparative biology and taxonomic classification.</title>
        <authorList>
            <person name="Goeker M."/>
        </authorList>
    </citation>
    <scope>NUCLEOTIDE SEQUENCE [LARGE SCALE GENOMIC DNA]</scope>
    <source>
        <strain evidence="5 6">DSM 12769</strain>
    </source>
</reference>
<dbReference type="Pfam" id="PF00990">
    <property type="entry name" value="GGDEF"/>
    <property type="match status" value="1"/>
</dbReference>
<dbReference type="PROSITE" id="PS50113">
    <property type="entry name" value="PAC"/>
    <property type="match status" value="2"/>
</dbReference>
<evidence type="ECO:0000259" key="4">
    <source>
        <dbReference type="PROSITE" id="PS50887"/>
    </source>
</evidence>
<sequence length="419" mass="47637">MQGVLDERLLMAALEQSYNAVVVTEPQLDGPGPRIRYVNAAFEQMTGYRREELIGQTPAMLQGPATDPEELQRLRRQLEQGEFFEGSAVNYRKDGRPYHVQWSISPVLDDDGVVTAWLSIQRDVTRERQLEQEARLLSTAVEASAASILITDPEGRIVYVNRGFEQITGYRRDEVIGQSPRLLSFGEQSRRFYSDLWSTLERGETFRGTFVNRDRHGRRFYLQQSITPVLGDHGEVIRYVGTGKDITERVRIEDELKRAATTDALTGLANRLSFEQLLEREYERARRYDCPLSLVMFDLDLFKDINDQHGHEAGDAVLRALAGLVLANVRTADTVARWGGEEFMILLPETGLRSAEILAEKLRERVAAHRFAHGDPVTASFGVSALREDDTRKDLLRRVDEALYRAKHLGRDRVACLNS</sequence>
<keyword evidence="6" id="KW-1185">Reference proteome</keyword>
<dbReference type="PROSITE" id="PS50112">
    <property type="entry name" value="PAS"/>
    <property type="match status" value="2"/>
</dbReference>
<dbReference type="PANTHER" id="PTHR46663:SF4">
    <property type="entry name" value="DIGUANYLATE CYCLASE DGCT-RELATED"/>
    <property type="match status" value="1"/>
</dbReference>
<dbReference type="PROSITE" id="PS50887">
    <property type="entry name" value="GGDEF"/>
    <property type="match status" value="1"/>
</dbReference>
<dbReference type="InterPro" id="IPR035965">
    <property type="entry name" value="PAS-like_dom_sf"/>
</dbReference>
<feature type="domain" description="PAC" evidence="3">
    <location>
        <begin position="204"/>
        <end position="258"/>
    </location>
</feature>
<dbReference type="InterPro" id="IPR013767">
    <property type="entry name" value="PAS_fold"/>
</dbReference>
<name>A0A498C5F8_9GAMM</name>